<evidence type="ECO:0000313" key="1">
    <source>
        <dbReference type="EMBL" id="TRM55744.1"/>
    </source>
</evidence>
<protein>
    <recommendedName>
        <fullName evidence="3">F-box domain-containing protein</fullName>
    </recommendedName>
</protein>
<sequence length="559" mass="62403">MEPFDAISSASASQVMHLAAIADMNALPEQSLAGDTVSPLKSENSIGSIFVSVYDIFLEVCRTLLATKDGRADLLRLATVNRAVSDVALDVLWEKQNTITNLFRILPRIEEKRIKRTLCHPIRTADNRFGMPYMYSVHVNRLLLTLQGPDDNLTDVEYSRFLSYAARIKVLKDRNHKPGVHPLIDERLLRCALQKGPILPNVHTLHIGWATETTLDGVDTEVQASDNGSDVVLAMVHDYYACIPIETLGVFAPISHIRSLSISPGRDYKAIPHLRHLVFLEELHLFYFPGPVPSKAPAPAPGFRALRTLRLSETHGLDHAYKVLQVMSSEPLRLHELQHYDLRSRDSIDEGKREAGQLEARRFFRLLRDRIDCNSLTTLRVTTGRGGDIPPRKLFSDLRAFPNISTMNVYYNHEGADINGAVDVLTTMWPGLTALGFANRATRGMSCVTLAGLVPIATRCPGLSSLSIPLDLWQVPEPIHLEDHEVLEDRAVQLDVQDISPREDMEGIVRFLASIFPAMTLGCIYAHESPESSAAWYDVAHKVRRASRRQSDTESGSTE</sequence>
<accession>A0A550BT88</accession>
<dbReference type="EMBL" id="VDMD01000099">
    <property type="protein sequence ID" value="TRM55744.1"/>
    <property type="molecule type" value="Genomic_DNA"/>
</dbReference>
<reference evidence="1 2" key="1">
    <citation type="journal article" date="2019" name="New Phytol.">
        <title>Comparative genomics reveals unique wood-decay strategies and fruiting body development in the Schizophyllaceae.</title>
        <authorList>
            <person name="Almasi E."/>
            <person name="Sahu N."/>
            <person name="Krizsan K."/>
            <person name="Balint B."/>
            <person name="Kovacs G.M."/>
            <person name="Kiss B."/>
            <person name="Cseklye J."/>
            <person name="Drula E."/>
            <person name="Henrissat B."/>
            <person name="Nagy I."/>
            <person name="Chovatia M."/>
            <person name="Adam C."/>
            <person name="LaButti K."/>
            <person name="Lipzen A."/>
            <person name="Riley R."/>
            <person name="Grigoriev I.V."/>
            <person name="Nagy L.G."/>
        </authorList>
    </citation>
    <scope>NUCLEOTIDE SEQUENCE [LARGE SCALE GENOMIC DNA]</scope>
    <source>
        <strain evidence="1 2">NL-1724</strain>
    </source>
</reference>
<dbReference type="Proteomes" id="UP000320762">
    <property type="component" value="Unassembled WGS sequence"/>
</dbReference>
<evidence type="ECO:0008006" key="3">
    <source>
        <dbReference type="Google" id="ProtNLM"/>
    </source>
</evidence>
<dbReference type="AlphaFoldDB" id="A0A550BT88"/>
<organism evidence="1 2">
    <name type="scientific">Schizophyllum amplum</name>
    <dbReference type="NCBI Taxonomy" id="97359"/>
    <lineage>
        <taxon>Eukaryota</taxon>
        <taxon>Fungi</taxon>
        <taxon>Dikarya</taxon>
        <taxon>Basidiomycota</taxon>
        <taxon>Agaricomycotina</taxon>
        <taxon>Agaricomycetes</taxon>
        <taxon>Agaricomycetidae</taxon>
        <taxon>Agaricales</taxon>
        <taxon>Schizophyllaceae</taxon>
        <taxon>Schizophyllum</taxon>
    </lineage>
</organism>
<comment type="caution">
    <text evidence="1">The sequence shown here is derived from an EMBL/GenBank/DDBJ whole genome shotgun (WGS) entry which is preliminary data.</text>
</comment>
<name>A0A550BT88_9AGAR</name>
<evidence type="ECO:0000313" key="2">
    <source>
        <dbReference type="Proteomes" id="UP000320762"/>
    </source>
</evidence>
<dbReference type="OrthoDB" id="2631350at2759"/>
<dbReference type="InterPro" id="IPR032675">
    <property type="entry name" value="LRR_dom_sf"/>
</dbReference>
<keyword evidence="2" id="KW-1185">Reference proteome</keyword>
<proteinExistence type="predicted"/>
<dbReference type="Gene3D" id="3.80.10.10">
    <property type="entry name" value="Ribonuclease Inhibitor"/>
    <property type="match status" value="1"/>
</dbReference>
<gene>
    <name evidence="1" type="ORF">BD626DRAFT_576736</name>
</gene>